<dbReference type="PANTHER" id="PTHR43329">
    <property type="entry name" value="EPOXIDE HYDROLASE"/>
    <property type="match status" value="1"/>
</dbReference>
<proteinExistence type="inferred from homology"/>
<keyword evidence="4" id="KW-0645">Protease</keyword>
<dbReference type="InterPro" id="IPR002410">
    <property type="entry name" value="Peptidase_S33"/>
</dbReference>
<comment type="similarity">
    <text evidence="1">Belongs to the peptidase S33 family.</text>
</comment>
<dbReference type="InterPro" id="IPR000073">
    <property type="entry name" value="AB_hydrolase_1"/>
</dbReference>
<accession>A0A150F8D4</accession>
<comment type="caution">
    <text evidence="4">The sequence shown here is derived from an EMBL/GenBank/DDBJ whole genome shotgun (WGS) entry which is preliminary data.</text>
</comment>
<dbReference type="AlphaFoldDB" id="A0A150F8D4"/>
<evidence type="ECO:0000259" key="3">
    <source>
        <dbReference type="Pfam" id="PF00561"/>
    </source>
</evidence>
<dbReference type="PRINTS" id="PR00793">
    <property type="entry name" value="PROAMNOPTASE"/>
</dbReference>
<dbReference type="RefSeq" id="WP_061521285.1">
    <property type="nucleotide sequence ID" value="NZ_JARLZY010000035.1"/>
</dbReference>
<gene>
    <name evidence="4" type="ORF">AXI58_13470</name>
</gene>
<name>A0A150F8D4_9BACI</name>
<dbReference type="Gene3D" id="3.40.50.1820">
    <property type="entry name" value="alpha/beta hydrolase"/>
    <property type="match status" value="1"/>
</dbReference>
<dbReference type="Proteomes" id="UP000075430">
    <property type="component" value="Unassembled WGS sequence"/>
</dbReference>
<dbReference type="GO" id="GO:0006508">
    <property type="term" value="P:proteolysis"/>
    <property type="evidence" value="ECO:0007669"/>
    <property type="project" value="InterPro"/>
</dbReference>
<dbReference type="GO" id="GO:0004177">
    <property type="term" value="F:aminopeptidase activity"/>
    <property type="evidence" value="ECO:0007669"/>
    <property type="project" value="UniProtKB-KW"/>
</dbReference>
<evidence type="ECO:0000313" key="4">
    <source>
        <dbReference type="EMBL" id="KXZ21158.1"/>
    </source>
</evidence>
<dbReference type="SUPFAM" id="SSF53474">
    <property type="entry name" value="alpha/beta-Hydrolases"/>
    <property type="match status" value="1"/>
</dbReference>
<protein>
    <submittedName>
        <fullName evidence="4">Aminopeptidase</fullName>
    </submittedName>
</protein>
<dbReference type="InterPro" id="IPR029058">
    <property type="entry name" value="AB_hydrolase_fold"/>
</dbReference>
<dbReference type="OrthoDB" id="53505at2"/>
<dbReference type="EMBL" id="LSBA01000007">
    <property type="protein sequence ID" value="KXZ21158.1"/>
    <property type="molecule type" value="Genomic_DNA"/>
</dbReference>
<evidence type="ECO:0000256" key="1">
    <source>
        <dbReference type="ARBA" id="ARBA00010088"/>
    </source>
</evidence>
<dbReference type="STRING" id="1793963.AXI58_13470"/>
<evidence type="ECO:0000313" key="5">
    <source>
        <dbReference type="Proteomes" id="UP000075430"/>
    </source>
</evidence>
<keyword evidence="4" id="KW-0031">Aminopeptidase</keyword>
<keyword evidence="5" id="KW-1185">Reference proteome</keyword>
<sequence length="321" mass="36631">MSDNYGTNDRISLLQQLKINDSEQTIMINGNDKKNPLLLFLHGGPGTPQIGYARRYQKELEKHFTVVNWDQRGAGLSYSREIPGSSMTMAQMTADAIDVTERLCKQFSKQKIYVAGYSWGSVLALNVLQLRPDLYHAYIGISQVVNIQKEEMEAYRQLTTWSRENKHRMLDKLLRFIGPPPWNGQLKQALFLFGIEMKGGGFTHKRLAVLKVGSRMLFGEPYGVRGSLLAARGQMFSLKHLWGELLRFDAEESVSSIKVPCCFISGRFDLTVPGSISHGFYKQVKAPYKEWFWFENSAHSPHLEEPDLFAEVLSRFATFHL</sequence>
<dbReference type="Pfam" id="PF00561">
    <property type="entry name" value="Abhydrolase_1"/>
    <property type="match status" value="1"/>
</dbReference>
<reference evidence="5" key="1">
    <citation type="submission" date="2016-02" db="EMBL/GenBank/DDBJ databases">
        <authorList>
            <person name="Dunlap C."/>
        </authorList>
    </citation>
    <scope>NUCLEOTIDE SEQUENCE [LARGE SCALE GENOMIC DNA]</scope>
    <source>
        <strain evidence="5">NRRL B-41092</strain>
    </source>
</reference>
<evidence type="ECO:0000256" key="2">
    <source>
        <dbReference type="ARBA" id="ARBA00022801"/>
    </source>
</evidence>
<keyword evidence="2" id="KW-0378">Hydrolase</keyword>
<organism evidence="4 5">
    <name type="scientific">Bacillus nakamurai</name>
    <dbReference type="NCBI Taxonomy" id="1793963"/>
    <lineage>
        <taxon>Bacteria</taxon>
        <taxon>Bacillati</taxon>
        <taxon>Bacillota</taxon>
        <taxon>Bacilli</taxon>
        <taxon>Bacillales</taxon>
        <taxon>Bacillaceae</taxon>
        <taxon>Bacillus</taxon>
    </lineage>
</organism>
<feature type="domain" description="AB hydrolase-1" evidence="3">
    <location>
        <begin position="36"/>
        <end position="143"/>
    </location>
</feature>